<proteinExistence type="predicted"/>
<feature type="signal peptide" evidence="1">
    <location>
        <begin position="1"/>
        <end position="22"/>
    </location>
</feature>
<reference evidence="3" key="2">
    <citation type="submission" date="2019-10" db="EMBL/GenBank/DDBJ databases">
        <authorList>
            <consortium name="NCBI Genome Project"/>
        </authorList>
    </citation>
    <scope>NUCLEOTIDE SEQUENCE</scope>
    <source>
        <strain evidence="3">NI907</strain>
    </source>
</reference>
<accession>A0A6P8BA84</accession>
<gene>
    <name evidence="3" type="ORF">PgNI_03550</name>
</gene>
<dbReference type="AlphaFoldDB" id="A0A6P8BA84"/>
<dbReference type="GeneID" id="41958513"/>
<dbReference type="Proteomes" id="UP000515153">
    <property type="component" value="Unplaced"/>
</dbReference>
<organism evidence="2 3">
    <name type="scientific">Pyricularia grisea</name>
    <name type="common">Crabgrass-specific blast fungus</name>
    <name type="synonym">Magnaporthe grisea</name>
    <dbReference type="NCBI Taxonomy" id="148305"/>
    <lineage>
        <taxon>Eukaryota</taxon>
        <taxon>Fungi</taxon>
        <taxon>Dikarya</taxon>
        <taxon>Ascomycota</taxon>
        <taxon>Pezizomycotina</taxon>
        <taxon>Sordariomycetes</taxon>
        <taxon>Sordariomycetidae</taxon>
        <taxon>Magnaporthales</taxon>
        <taxon>Pyriculariaceae</taxon>
        <taxon>Pyricularia</taxon>
    </lineage>
</organism>
<name>A0A6P8BA84_PYRGI</name>
<protein>
    <submittedName>
        <fullName evidence="3">Uncharacterized protein</fullName>
    </submittedName>
</protein>
<keyword evidence="2" id="KW-1185">Reference proteome</keyword>
<evidence type="ECO:0000256" key="1">
    <source>
        <dbReference type="SAM" id="SignalP"/>
    </source>
</evidence>
<dbReference type="OrthoDB" id="5228879at2759"/>
<reference evidence="3" key="3">
    <citation type="submission" date="2025-08" db="UniProtKB">
        <authorList>
            <consortium name="RefSeq"/>
        </authorList>
    </citation>
    <scope>IDENTIFICATION</scope>
    <source>
        <strain evidence="3">NI907</strain>
    </source>
</reference>
<reference evidence="3" key="1">
    <citation type="journal article" date="2019" name="Mol. Biol. Evol.">
        <title>Blast fungal genomes show frequent chromosomal changes, gene gains and losses, and effector gene turnover.</title>
        <authorList>
            <person name="Gomez Luciano L.B."/>
            <person name="Jason Tsai I."/>
            <person name="Chuma I."/>
            <person name="Tosa Y."/>
            <person name="Chen Y.H."/>
            <person name="Li J.Y."/>
            <person name="Li M.Y."/>
            <person name="Jade Lu M.Y."/>
            <person name="Nakayashiki H."/>
            <person name="Li W.H."/>
        </authorList>
    </citation>
    <scope>NUCLEOTIDE SEQUENCE</scope>
    <source>
        <strain evidence="3">NI907</strain>
    </source>
</reference>
<dbReference type="RefSeq" id="XP_030984093.1">
    <property type="nucleotide sequence ID" value="XM_031123604.1"/>
</dbReference>
<evidence type="ECO:0000313" key="2">
    <source>
        <dbReference type="Proteomes" id="UP000515153"/>
    </source>
</evidence>
<dbReference type="KEGG" id="pgri:PgNI_03550"/>
<feature type="chain" id="PRO_5028417340" evidence="1">
    <location>
        <begin position="23"/>
        <end position="97"/>
    </location>
</feature>
<keyword evidence="1" id="KW-0732">Signal</keyword>
<evidence type="ECO:0000313" key="3">
    <source>
        <dbReference type="RefSeq" id="XP_030984093.1"/>
    </source>
</evidence>
<sequence length="97" mass="9921">MRSNAFTLLLAAGMAIAAPASPAEVARSVDILSSPASYTGAEIVARMASVASLNPRATPAQQDPNVCYSECVLDGGGDWECICDCVDCGGRTSAPKQ</sequence>